<keyword evidence="1" id="KW-0732">Signal</keyword>
<accession>A0A8H6RKJ2</accession>
<proteinExistence type="predicted"/>
<protein>
    <recommendedName>
        <fullName evidence="4">Chitin-binding type-4 domain-containing protein</fullName>
    </recommendedName>
</protein>
<dbReference type="OrthoDB" id="3526850at2759"/>
<evidence type="ECO:0000313" key="2">
    <source>
        <dbReference type="EMBL" id="KAF7192709.1"/>
    </source>
</evidence>
<name>A0A8H6RKJ2_9PEZI</name>
<evidence type="ECO:0008006" key="4">
    <source>
        <dbReference type="Google" id="ProtNLM"/>
    </source>
</evidence>
<feature type="chain" id="PRO_5034503742" description="Chitin-binding type-4 domain-containing protein" evidence="1">
    <location>
        <begin position="39"/>
        <end position="204"/>
    </location>
</feature>
<comment type="caution">
    <text evidence="2">The sequence shown here is derived from an EMBL/GenBank/DDBJ whole genome shotgun (WGS) entry which is preliminary data.</text>
</comment>
<gene>
    <name evidence="2" type="ORF">HII31_05935</name>
</gene>
<dbReference type="EMBL" id="JABCIY010000111">
    <property type="protein sequence ID" value="KAF7192709.1"/>
    <property type="molecule type" value="Genomic_DNA"/>
</dbReference>
<evidence type="ECO:0000256" key="1">
    <source>
        <dbReference type="SAM" id="SignalP"/>
    </source>
</evidence>
<dbReference type="AlphaFoldDB" id="A0A8H6RKJ2"/>
<evidence type="ECO:0000313" key="3">
    <source>
        <dbReference type="Proteomes" id="UP000660729"/>
    </source>
</evidence>
<reference evidence="2" key="1">
    <citation type="submission" date="2020-04" db="EMBL/GenBank/DDBJ databases">
        <title>Draft genome resource of the tomato pathogen Pseudocercospora fuligena.</title>
        <authorList>
            <person name="Zaccaron A."/>
        </authorList>
    </citation>
    <scope>NUCLEOTIDE SEQUENCE</scope>
    <source>
        <strain evidence="2">PF001</strain>
    </source>
</reference>
<feature type="signal peptide" evidence="1">
    <location>
        <begin position="1"/>
        <end position="38"/>
    </location>
</feature>
<organism evidence="2 3">
    <name type="scientific">Pseudocercospora fuligena</name>
    <dbReference type="NCBI Taxonomy" id="685502"/>
    <lineage>
        <taxon>Eukaryota</taxon>
        <taxon>Fungi</taxon>
        <taxon>Dikarya</taxon>
        <taxon>Ascomycota</taxon>
        <taxon>Pezizomycotina</taxon>
        <taxon>Dothideomycetes</taxon>
        <taxon>Dothideomycetidae</taxon>
        <taxon>Mycosphaerellales</taxon>
        <taxon>Mycosphaerellaceae</taxon>
        <taxon>Pseudocercospora</taxon>
    </lineage>
</organism>
<keyword evidence="3" id="KW-1185">Reference proteome</keyword>
<dbReference type="Proteomes" id="UP000660729">
    <property type="component" value="Unassembled WGS sequence"/>
</dbReference>
<sequence>MYRNIALLPRRSILHRACAMPHMSACFSLLLILPAVLGTCLTHEVASGIVENWSHTFDTDNAGNGLGEEPSGRVLSDGSAWDQEGMPGFPYNGNAEFSDSNAAKTGEVAILRNQQQAVLHWFCSCDEIFIRWQMSGETGNVIKNMTAPIGTEVAWKGMDWLQVNVTSRTVYNATSSSNIYVMWKQVGYTGYVDQDTPVPDRSRI</sequence>